<dbReference type="PANTHER" id="PTHR43235:SF1">
    <property type="entry name" value="GLUTAMINE AMIDOTRANSFERASE PB2B2.05-RELATED"/>
    <property type="match status" value="1"/>
</dbReference>
<gene>
    <name evidence="1" type="ORF">SAMN05660706_1533</name>
</gene>
<evidence type="ECO:0000313" key="2">
    <source>
        <dbReference type="Proteomes" id="UP000199584"/>
    </source>
</evidence>
<keyword evidence="1" id="KW-0315">Glutamine amidotransferase</keyword>
<dbReference type="GO" id="GO:0005829">
    <property type="term" value="C:cytosol"/>
    <property type="evidence" value="ECO:0007669"/>
    <property type="project" value="TreeGrafter"/>
</dbReference>
<keyword evidence="1" id="KW-0808">Transferase</keyword>
<evidence type="ECO:0000313" key="1">
    <source>
        <dbReference type="EMBL" id="SFR18131.1"/>
    </source>
</evidence>
<dbReference type="InterPro" id="IPR011697">
    <property type="entry name" value="Peptidase_C26"/>
</dbReference>
<dbReference type="GO" id="GO:0006598">
    <property type="term" value="P:polyamine catabolic process"/>
    <property type="evidence" value="ECO:0007669"/>
    <property type="project" value="TreeGrafter"/>
</dbReference>
<dbReference type="GO" id="GO:0016740">
    <property type="term" value="F:transferase activity"/>
    <property type="evidence" value="ECO:0007669"/>
    <property type="project" value="UniProtKB-KW"/>
</dbReference>
<dbReference type="Pfam" id="PF07722">
    <property type="entry name" value="Peptidase_C26"/>
    <property type="match status" value="1"/>
</dbReference>
<dbReference type="Proteomes" id="UP000199584">
    <property type="component" value="Unassembled WGS sequence"/>
</dbReference>
<dbReference type="STRING" id="39060.SAMN05660706_1533"/>
<name>A0A1I6EKR1_9FIRM</name>
<dbReference type="InterPro" id="IPR029062">
    <property type="entry name" value="Class_I_gatase-like"/>
</dbReference>
<dbReference type="Gene3D" id="3.40.50.880">
    <property type="match status" value="1"/>
</dbReference>
<sequence>MMSRQGERTENIIPLIGVTTHVDTGSKYDLFPGRALNYMDRTYADVLIAHGMLPVLIPVNMDSNYINLLLRTIGGLVCTGGGKIPSHILNQTEIPGLRDTAPERYEFEELLFAKALEMDMPMLAMCRGMQTINELLGGSLFLKISHNSPCAMEHNQLKLSIPLEEPYHQIFIDKESYLARILGQTEIYVNSWHSQSVKQPGKGLKVVARSKDHIIEAMESEVNSFVLMLQFHPEILVRKQRVWSNLFTEFRRRAIIFKQRKESV</sequence>
<dbReference type="PANTHER" id="PTHR43235">
    <property type="entry name" value="GLUTAMINE AMIDOTRANSFERASE PB2B2.05-RELATED"/>
    <property type="match status" value="1"/>
</dbReference>
<dbReference type="PROSITE" id="PS51273">
    <property type="entry name" value="GATASE_TYPE_1"/>
    <property type="match status" value="1"/>
</dbReference>
<dbReference type="EMBL" id="FOYM01000053">
    <property type="protein sequence ID" value="SFR18131.1"/>
    <property type="molecule type" value="Genomic_DNA"/>
</dbReference>
<proteinExistence type="predicted"/>
<reference evidence="2" key="1">
    <citation type="submission" date="2016-10" db="EMBL/GenBank/DDBJ databases">
        <authorList>
            <person name="Varghese N."/>
            <person name="Submissions S."/>
        </authorList>
    </citation>
    <scope>NUCLEOTIDE SEQUENCE [LARGE SCALE GENOMIC DNA]</scope>
    <source>
        <strain evidence="2">DSM 3669</strain>
    </source>
</reference>
<keyword evidence="2" id="KW-1185">Reference proteome</keyword>
<protein>
    <submittedName>
        <fullName evidence="1">Putative glutamine amidotransferase</fullName>
    </submittedName>
</protein>
<organism evidence="1 2">
    <name type="scientific">Desulfoscipio geothermicus DSM 3669</name>
    <dbReference type="NCBI Taxonomy" id="1121426"/>
    <lineage>
        <taxon>Bacteria</taxon>
        <taxon>Bacillati</taxon>
        <taxon>Bacillota</taxon>
        <taxon>Clostridia</taxon>
        <taxon>Eubacteriales</taxon>
        <taxon>Desulfallaceae</taxon>
        <taxon>Desulfoscipio</taxon>
    </lineage>
</organism>
<dbReference type="SUPFAM" id="SSF52317">
    <property type="entry name" value="Class I glutamine amidotransferase-like"/>
    <property type="match status" value="1"/>
</dbReference>
<dbReference type="InterPro" id="IPR044668">
    <property type="entry name" value="PuuD-like"/>
</dbReference>
<accession>A0A1I6EKR1</accession>
<dbReference type="AlphaFoldDB" id="A0A1I6EKR1"/>
<dbReference type="GO" id="GO:0033969">
    <property type="term" value="F:gamma-glutamyl-gamma-aminobutyrate hydrolase activity"/>
    <property type="evidence" value="ECO:0007669"/>
    <property type="project" value="TreeGrafter"/>
</dbReference>